<accession>A0A6L3N8I3</accession>
<proteinExistence type="predicted"/>
<sequence length="42" mass="4458">MPAFRFEAIDSAGRAQKGVIDADSARSARGQLRTQGLTPLVV</sequence>
<dbReference type="AlphaFoldDB" id="A0A6L3N8I3"/>
<protein>
    <submittedName>
        <fullName evidence="1">Type II secretion system protein GspF</fullName>
    </submittedName>
</protein>
<comment type="caution">
    <text evidence="1">The sequence shown here is derived from an EMBL/GenBank/DDBJ whole genome shotgun (WGS) entry which is preliminary data.</text>
</comment>
<evidence type="ECO:0000313" key="1">
    <source>
        <dbReference type="EMBL" id="KAB0649941.1"/>
    </source>
</evidence>
<evidence type="ECO:0000313" key="2">
    <source>
        <dbReference type="Proteomes" id="UP000473571"/>
    </source>
</evidence>
<gene>
    <name evidence="1" type="ORF">F7R13_28555</name>
</gene>
<reference evidence="1 2" key="1">
    <citation type="submission" date="2019-09" db="EMBL/GenBank/DDBJ databases">
        <title>Draft genome sequences of 48 bacterial type strains from the CCUG.</title>
        <authorList>
            <person name="Tunovic T."/>
            <person name="Pineiro-Iglesias B."/>
            <person name="Unosson C."/>
            <person name="Inganas E."/>
            <person name="Ohlen M."/>
            <person name="Cardew S."/>
            <person name="Jensie-Markopoulos S."/>
            <person name="Salva-Serra F."/>
            <person name="Jaen-Luchoro D."/>
            <person name="Karlsson R."/>
            <person name="Svensson-Stadler L."/>
            <person name="Chun J."/>
            <person name="Moore E."/>
        </authorList>
    </citation>
    <scope>NUCLEOTIDE SEQUENCE [LARGE SCALE GENOMIC DNA]</scope>
    <source>
        <strain evidence="1 2">CCUG 65687</strain>
    </source>
</reference>
<organism evidence="1 2">
    <name type="scientific">Burkholderia territorii</name>
    <dbReference type="NCBI Taxonomy" id="1503055"/>
    <lineage>
        <taxon>Bacteria</taxon>
        <taxon>Pseudomonadati</taxon>
        <taxon>Pseudomonadota</taxon>
        <taxon>Betaproteobacteria</taxon>
        <taxon>Burkholderiales</taxon>
        <taxon>Burkholderiaceae</taxon>
        <taxon>Burkholderia</taxon>
        <taxon>Burkholderia cepacia complex</taxon>
    </lineage>
</organism>
<dbReference type="Proteomes" id="UP000473571">
    <property type="component" value="Unassembled WGS sequence"/>
</dbReference>
<feature type="non-terminal residue" evidence="1">
    <location>
        <position position="42"/>
    </location>
</feature>
<dbReference type="EMBL" id="VZOL01000671">
    <property type="protein sequence ID" value="KAB0649941.1"/>
    <property type="molecule type" value="Genomic_DNA"/>
</dbReference>
<name>A0A6L3N8I3_9BURK</name>